<dbReference type="SUPFAM" id="SSF46785">
    <property type="entry name" value="Winged helix' DNA-binding domain"/>
    <property type="match status" value="1"/>
</dbReference>
<name>A0A3G1A516_9CREN</name>
<dbReference type="Proteomes" id="UP000266720">
    <property type="component" value="Chromosome"/>
</dbReference>
<dbReference type="AlphaFoldDB" id="A0A3G1A516"/>
<protein>
    <submittedName>
        <fullName evidence="1">Uncharacterized protein</fullName>
    </submittedName>
</protein>
<dbReference type="EMBL" id="CP007493">
    <property type="protein sequence ID" value="AJB41869.1"/>
    <property type="molecule type" value="Genomic_DNA"/>
</dbReference>
<evidence type="ECO:0000313" key="2">
    <source>
        <dbReference type="Proteomes" id="UP000266720"/>
    </source>
</evidence>
<dbReference type="STRING" id="697581.TCARB_0817"/>
<evidence type="ECO:0000313" key="1">
    <source>
        <dbReference type="EMBL" id="AJB41869.1"/>
    </source>
</evidence>
<dbReference type="RefSeq" id="WP_052886767.1">
    <property type="nucleotide sequence ID" value="NZ_CP007493.1"/>
</dbReference>
<dbReference type="GeneID" id="25406244"/>
<dbReference type="KEGG" id="tcb:TCARB_0817"/>
<organism evidence="1 2">
    <name type="scientific">Thermofilum adornatum 1505</name>
    <dbReference type="NCBI Taxonomy" id="697581"/>
    <lineage>
        <taxon>Archaea</taxon>
        <taxon>Thermoproteota</taxon>
        <taxon>Thermoprotei</taxon>
        <taxon>Thermofilales</taxon>
        <taxon>Thermofilaceae</taxon>
        <taxon>Thermofilum</taxon>
    </lineage>
</organism>
<dbReference type="InterPro" id="IPR036388">
    <property type="entry name" value="WH-like_DNA-bd_sf"/>
</dbReference>
<accession>A0A3G1A516</accession>
<gene>
    <name evidence="1" type="ORF">TCARB_0817</name>
</gene>
<reference evidence="2" key="1">
    <citation type="book" date="2010" name="EXTREMOPHILES" publisher="0:0-0">
        <title>Complete genome sequences of ten hyperthermophilic archaea reveal their metabolic capabilities and possible ecological roles.</title>
        <editorList>
            <person name="?"/>
        </editorList>
        <authorList>
            <person name="Ravin N.V."/>
            <person name="Mardanov A.V."/>
            <person name="Bonch-Osmolovskaya E.A."/>
            <person name="Skryabin K.G."/>
        </authorList>
    </citation>
    <scope>NUCLEOTIDE SEQUENCE [LARGE SCALE GENOMIC DNA]</scope>
    <source>
        <strain evidence="2">1505</strain>
    </source>
</reference>
<dbReference type="InterPro" id="IPR036390">
    <property type="entry name" value="WH_DNA-bd_sf"/>
</dbReference>
<sequence length="294" mass="33897">MVVTLHYVGFHPNLILQGFEQVRLKYPVERVYLFYDEKPDRYGAVSRYNVKRLAEKLSFFQPVTVKVNPLNQQSVYSKFYQVLWVEREKETLIDITDMPPLMVACVTNVSMMFPRSRLYAVQPEQVGEFIPDPDTPEFARFIAKKDSLRASSGPGAVQQIEKPGVDLLLDENKRIKKREQGKEGSTEEDEKLEKEMRILQVLYLKNGSASSLTQLIQWMGENWRDQVVKATYSRLIKEMEEKGLLVRELNGKSRVVKLTRLGEAIAEAYINLNGVQEQRPPALQMKELAPVTEI</sequence>
<proteinExistence type="predicted"/>
<dbReference type="Gene3D" id="1.10.10.10">
    <property type="entry name" value="Winged helix-like DNA-binding domain superfamily/Winged helix DNA-binding domain"/>
    <property type="match status" value="1"/>
</dbReference>